<evidence type="ECO:0000256" key="1">
    <source>
        <dbReference type="SAM" id="SignalP"/>
    </source>
</evidence>
<dbReference type="AlphaFoldDB" id="A0A9J6AP68"/>
<name>A0A9J6AP68_SOLCO</name>
<dbReference type="OrthoDB" id="10465007at2759"/>
<organism evidence="2 3">
    <name type="scientific">Solanum commersonii</name>
    <name type="common">Commerson's wild potato</name>
    <name type="synonym">Commerson's nightshade</name>
    <dbReference type="NCBI Taxonomy" id="4109"/>
    <lineage>
        <taxon>Eukaryota</taxon>
        <taxon>Viridiplantae</taxon>
        <taxon>Streptophyta</taxon>
        <taxon>Embryophyta</taxon>
        <taxon>Tracheophyta</taxon>
        <taxon>Spermatophyta</taxon>
        <taxon>Magnoliopsida</taxon>
        <taxon>eudicotyledons</taxon>
        <taxon>Gunneridae</taxon>
        <taxon>Pentapetalae</taxon>
        <taxon>asterids</taxon>
        <taxon>lamiids</taxon>
        <taxon>Solanales</taxon>
        <taxon>Solanaceae</taxon>
        <taxon>Solanoideae</taxon>
        <taxon>Solaneae</taxon>
        <taxon>Solanum</taxon>
    </lineage>
</organism>
<proteinExistence type="predicted"/>
<keyword evidence="3" id="KW-1185">Reference proteome</keyword>
<accession>A0A9J6AP68</accession>
<keyword evidence="1" id="KW-0732">Signal</keyword>
<feature type="signal peptide" evidence="1">
    <location>
        <begin position="1"/>
        <end position="18"/>
    </location>
</feature>
<dbReference type="Proteomes" id="UP000824120">
    <property type="component" value="Chromosome 2"/>
</dbReference>
<dbReference type="EMBL" id="JACXVP010000002">
    <property type="protein sequence ID" value="KAG5626440.1"/>
    <property type="molecule type" value="Genomic_DNA"/>
</dbReference>
<evidence type="ECO:0000313" key="3">
    <source>
        <dbReference type="Proteomes" id="UP000824120"/>
    </source>
</evidence>
<protein>
    <submittedName>
        <fullName evidence="2">Uncharacterized protein</fullName>
    </submittedName>
</protein>
<comment type="caution">
    <text evidence="2">The sequence shown here is derived from an EMBL/GenBank/DDBJ whole genome shotgun (WGS) entry which is preliminary data.</text>
</comment>
<reference evidence="2 3" key="1">
    <citation type="submission" date="2020-09" db="EMBL/GenBank/DDBJ databases">
        <title>De no assembly of potato wild relative species, Solanum commersonii.</title>
        <authorList>
            <person name="Cho K."/>
        </authorList>
    </citation>
    <scope>NUCLEOTIDE SEQUENCE [LARGE SCALE GENOMIC DNA]</scope>
    <source>
        <strain evidence="2">LZ3.2</strain>
        <tissue evidence="2">Leaf</tissue>
    </source>
</reference>
<sequence>MIFQLLLIFECFFKNLQSRTQQYHVKLRLNQKLVPTYKSFIAIDESSTAPHDLSVATEGLPVGYILQYQTKLGKNHKFVTIDKSFIATYESSAAPDDSSVATNDLPIGYMLQVQAKLGQNQKFVQTCKSYIATNQLLIATNDSFVTTIDLHVETTHYAKAYNKIEFYNHFNQIRDMEPKAVEHLESV</sequence>
<evidence type="ECO:0000313" key="2">
    <source>
        <dbReference type="EMBL" id="KAG5626440.1"/>
    </source>
</evidence>
<gene>
    <name evidence="2" type="ORF">H5410_011658</name>
</gene>
<feature type="chain" id="PRO_5039950152" evidence="1">
    <location>
        <begin position="19"/>
        <end position="187"/>
    </location>
</feature>